<dbReference type="AlphaFoldDB" id="A0A3S2X0H3"/>
<dbReference type="InterPro" id="IPR035897">
    <property type="entry name" value="Toll_tir_struct_dom_sf"/>
</dbReference>
<evidence type="ECO:0000313" key="3">
    <source>
        <dbReference type="Proteomes" id="UP000288178"/>
    </source>
</evidence>
<dbReference type="Proteomes" id="UP000288178">
    <property type="component" value="Unassembled WGS sequence"/>
</dbReference>
<dbReference type="OrthoDB" id="574237at2"/>
<sequence length="312" mass="33699">MSRPARVFLSYRRDDVAGYAGRLEDALEQRLGRGTAFRDLDDIAPGADFVSEIRAQLAQARAVVVLIGPRWAGDGAGAHGARRIDDPADFVHIEVLEALASGVPVVPVLLPSATMPTADALPAPLAALARRNAMTLGDVHWDADVDRLVAALGLAPARRAVWPWALGGAVAAALAVGLWCRWGTGSGAPDDAALAARLAGVWQAEVTYDWGDRHPERFEFRRHAGQWAGTASFLRHPRAIEQLRFDGSNLHFETRSESSMGSETRRPTQRYAAELGADGRTLDFRLEIDGGFGSPRPVTFTARRVDESPAPR</sequence>
<name>A0A3S2X0H3_9BURK</name>
<comment type="caution">
    <text evidence="2">The sequence shown here is derived from an EMBL/GenBank/DDBJ whole genome shotgun (WGS) entry which is preliminary data.</text>
</comment>
<dbReference type="GO" id="GO:0007165">
    <property type="term" value="P:signal transduction"/>
    <property type="evidence" value="ECO:0007669"/>
    <property type="project" value="InterPro"/>
</dbReference>
<gene>
    <name evidence="2" type="ORF">ENE75_13610</name>
</gene>
<evidence type="ECO:0000259" key="1">
    <source>
        <dbReference type="Pfam" id="PF13676"/>
    </source>
</evidence>
<dbReference type="Pfam" id="PF13676">
    <property type="entry name" value="TIR_2"/>
    <property type="match status" value="1"/>
</dbReference>
<keyword evidence="2" id="KW-0675">Receptor</keyword>
<evidence type="ECO:0000313" key="2">
    <source>
        <dbReference type="EMBL" id="RVT50844.1"/>
    </source>
</evidence>
<dbReference type="RefSeq" id="WP_128198870.1">
    <property type="nucleotide sequence ID" value="NZ_SACT01000004.1"/>
</dbReference>
<accession>A0A3S2X0H3</accession>
<feature type="domain" description="TIR" evidence="1">
    <location>
        <begin position="7"/>
        <end position="148"/>
    </location>
</feature>
<reference evidence="2 3" key="1">
    <citation type="submission" date="2019-01" db="EMBL/GenBank/DDBJ databases">
        <authorList>
            <person name="Chen W.-M."/>
        </authorList>
    </citation>
    <scope>NUCLEOTIDE SEQUENCE [LARGE SCALE GENOMIC DNA]</scope>
    <source>
        <strain evidence="2 3">ICH-3</strain>
    </source>
</reference>
<proteinExistence type="predicted"/>
<organism evidence="2 3">
    <name type="scientific">Rubrivivax albus</name>
    <dbReference type="NCBI Taxonomy" id="2499835"/>
    <lineage>
        <taxon>Bacteria</taxon>
        <taxon>Pseudomonadati</taxon>
        <taxon>Pseudomonadota</taxon>
        <taxon>Betaproteobacteria</taxon>
        <taxon>Burkholderiales</taxon>
        <taxon>Sphaerotilaceae</taxon>
        <taxon>Rubrivivax</taxon>
    </lineage>
</organism>
<keyword evidence="3" id="KW-1185">Reference proteome</keyword>
<dbReference type="InterPro" id="IPR000157">
    <property type="entry name" value="TIR_dom"/>
</dbReference>
<dbReference type="EMBL" id="SACT01000004">
    <property type="protein sequence ID" value="RVT50844.1"/>
    <property type="molecule type" value="Genomic_DNA"/>
</dbReference>
<dbReference type="SUPFAM" id="SSF52200">
    <property type="entry name" value="Toll/Interleukin receptor TIR domain"/>
    <property type="match status" value="1"/>
</dbReference>
<protein>
    <submittedName>
        <fullName evidence="2">Toll/interleukin-1 receptor domain-containing protein</fullName>
    </submittedName>
</protein>
<dbReference type="Gene3D" id="3.40.50.10140">
    <property type="entry name" value="Toll/interleukin-1 receptor homology (TIR) domain"/>
    <property type="match status" value="1"/>
</dbReference>